<dbReference type="InterPro" id="IPR036097">
    <property type="entry name" value="HisK_dim/P_sf"/>
</dbReference>
<evidence type="ECO:0000259" key="10">
    <source>
        <dbReference type="PROSITE" id="PS50109"/>
    </source>
</evidence>
<keyword evidence="13" id="KW-1185">Reference proteome</keyword>
<dbReference type="SUPFAM" id="SSF46689">
    <property type="entry name" value="Homeodomain-like"/>
    <property type="match status" value="1"/>
</dbReference>
<dbReference type="Pfam" id="PF02518">
    <property type="entry name" value="HATPase_c"/>
    <property type="match status" value="1"/>
</dbReference>
<gene>
    <name evidence="12" type="ORF">GCM10023189_18750</name>
</gene>
<dbReference type="CDD" id="cd00146">
    <property type="entry name" value="PKD"/>
    <property type="match status" value="1"/>
</dbReference>
<keyword evidence="8" id="KW-0472">Membrane</keyword>
<feature type="domain" description="Response regulatory" evidence="11">
    <location>
        <begin position="1092"/>
        <end position="1208"/>
    </location>
</feature>
<dbReference type="InterPro" id="IPR003661">
    <property type="entry name" value="HisK_dim/P_dom"/>
</dbReference>
<reference evidence="13" key="1">
    <citation type="journal article" date="2019" name="Int. J. Syst. Evol. Microbiol.">
        <title>The Global Catalogue of Microorganisms (GCM) 10K type strain sequencing project: providing services to taxonomists for standard genome sequencing and annotation.</title>
        <authorList>
            <consortium name="The Broad Institute Genomics Platform"/>
            <consortium name="The Broad Institute Genome Sequencing Center for Infectious Disease"/>
            <person name="Wu L."/>
            <person name="Ma J."/>
        </authorList>
    </citation>
    <scope>NUCLEOTIDE SEQUENCE [LARGE SCALE GENOMIC DNA]</scope>
    <source>
        <strain evidence="13">JCM 17927</strain>
    </source>
</reference>
<comment type="catalytic activity">
    <reaction evidence="1">
        <text>ATP + protein L-histidine = ADP + protein N-phospho-L-histidine.</text>
        <dbReference type="EC" id="2.7.13.3"/>
    </reaction>
</comment>
<dbReference type="SMART" id="SM00448">
    <property type="entry name" value="REC"/>
    <property type="match status" value="1"/>
</dbReference>
<dbReference type="Pfam" id="PF07494">
    <property type="entry name" value="Reg_prop"/>
    <property type="match status" value="2"/>
</dbReference>
<dbReference type="InterPro" id="IPR036890">
    <property type="entry name" value="HATPase_C_sf"/>
</dbReference>
<dbReference type="InterPro" id="IPR018062">
    <property type="entry name" value="HTH_AraC-typ_CS"/>
</dbReference>
<dbReference type="InterPro" id="IPR013783">
    <property type="entry name" value="Ig-like_fold"/>
</dbReference>
<evidence type="ECO:0000256" key="1">
    <source>
        <dbReference type="ARBA" id="ARBA00000085"/>
    </source>
</evidence>
<dbReference type="GO" id="GO:0016301">
    <property type="term" value="F:kinase activity"/>
    <property type="evidence" value="ECO:0007669"/>
    <property type="project" value="UniProtKB-KW"/>
</dbReference>
<feature type="modified residue" description="4-aspartylphosphate" evidence="7">
    <location>
        <position position="1141"/>
    </location>
</feature>
<evidence type="ECO:0000313" key="13">
    <source>
        <dbReference type="Proteomes" id="UP001501175"/>
    </source>
</evidence>
<keyword evidence="4" id="KW-0805">Transcription regulation</keyword>
<keyword evidence="6" id="KW-0804">Transcription</keyword>
<dbReference type="PANTHER" id="PTHR43547:SF2">
    <property type="entry name" value="HYBRID SIGNAL TRANSDUCTION HISTIDINE KINASE C"/>
    <property type="match status" value="1"/>
</dbReference>
<evidence type="ECO:0000256" key="8">
    <source>
        <dbReference type="SAM" id="Phobius"/>
    </source>
</evidence>
<keyword evidence="8" id="KW-0812">Transmembrane</keyword>
<evidence type="ECO:0000259" key="9">
    <source>
        <dbReference type="PROSITE" id="PS01124"/>
    </source>
</evidence>
<dbReference type="CDD" id="cd16922">
    <property type="entry name" value="HATPase_EvgS-ArcB-TorS-like"/>
    <property type="match status" value="1"/>
</dbReference>
<comment type="caution">
    <text evidence="12">The sequence shown here is derived from an EMBL/GenBank/DDBJ whole genome shotgun (WGS) entry which is preliminary data.</text>
</comment>
<dbReference type="SMART" id="SM00388">
    <property type="entry name" value="HisKA"/>
    <property type="match status" value="1"/>
</dbReference>
<evidence type="ECO:0000256" key="2">
    <source>
        <dbReference type="ARBA" id="ARBA00012438"/>
    </source>
</evidence>
<dbReference type="PROSITE" id="PS50110">
    <property type="entry name" value="RESPONSE_REGULATORY"/>
    <property type="match status" value="1"/>
</dbReference>
<keyword evidence="12" id="KW-0808">Transferase</keyword>
<dbReference type="PROSITE" id="PS01124">
    <property type="entry name" value="HTH_ARAC_FAMILY_2"/>
    <property type="match status" value="1"/>
</dbReference>
<evidence type="ECO:0000256" key="3">
    <source>
        <dbReference type="ARBA" id="ARBA00022553"/>
    </source>
</evidence>
<name>A0ABP8MNQ6_9BACT</name>
<dbReference type="CDD" id="cd00082">
    <property type="entry name" value="HisKA"/>
    <property type="match status" value="1"/>
</dbReference>
<evidence type="ECO:0000256" key="5">
    <source>
        <dbReference type="ARBA" id="ARBA00023125"/>
    </source>
</evidence>
<dbReference type="PRINTS" id="PR00344">
    <property type="entry name" value="BCTRLSENSOR"/>
</dbReference>
<dbReference type="InterPro" id="IPR018060">
    <property type="entry name" value="HTH_AraC"/>
</dbReference>
<dbReference type="PROSITE" id="PS00041">
    <property type="entry name" value="HTH_ARAC_FAMILY_1"/>
    <property type="match status" value="1"/>
</dbReference>
<organism evidence="12 13">
    <name type="scientific">Nibrella saemangeumensis</name>
    <dbReference type="NCBI Taxonomy" id="1084526"/>
    <lineage>
        <taxon>Bacteria</taxon>
        <taxon>Pseudomonadati</taxon>
        <taxon>Bacteroidota</taxon>
        <taxon>Cytophagia</taxon>
        <taxon>Cytophagales</taxon>
        <taxon>Spirosomataceae</taxon>
        <taxon>Nibrella</taxon>
    </lineage>
</organism>
<dbReference type="PANTHER" id="PTHR43547">
    <property type="entry name" value="TWO-COMPONENT HISTIDINE KINASE"/>
    <property type="match status" value="1"/>
</dbReference>
<dbReference type="Pfam" id="PF00512">
    <property type="entry name" value="HisKA"/>
    <property type="match status" value="1"/>
</dbReference>
<dbReference type="EC" id="2.7.13.3" evidence="2"/>
<feature type="domain" description="Histidine kinase" evidence="10">
    <location>
        <begin position="829"/>
        <end position="1047"/>
    </location>
</feature>
<dbReference type="Pfam" id="PF12833">
    <property type="entry name" value="HTH_18"/>
    <property type="match status" value="1"/>
</dbReference>
<keyword evidence="12" id="KW-0418">Kinase</keyword>
<keyword evidence="5" id="KW-0238">DNA-binding</keyword>
<dbReference type="Pfam" id="PF00072">
    <property type="entry name" value="Response_reg"/>
    <property type="match status" value="1"/>
</dbReference>
<proteinExistence type="predicted"/>
<dbReference type="InterPro" id="IPR005467">
    <property type="entry name" value="His_kinase_dom"/>
</dbReference>
<dbReference type="Proteomes" id="UP001501175">
    <property type="component" value="Unassembled WGS sequence"/>
</dbReference>
<dbReference type="SUPFAM" id="SSF55874">
    <property type="entry name" value="ATPase domain of HSP90 chaperone/DNA topoisomerase II/histidine kinase"/>
    <property type="match status" value="1"/>
</dbReference>
<evidence type="ECO:0000256" key="6">
    <source>
        <dbReference type="ARBA" id="ARBA00023163"/>
    </source>
</evidence>
<accession>A0ABP8MNQ6</accession>
<dbReference type="InterPro" id="IPR004358">
    <property type="entry name" value="Sig_transdc_His_kin-like_C"/>
</dbReference>
<dbReference type="Gene3D" id="3.40.50.2300">
    <property type="match status" value="1"/>
</dbReference>
<dbReference type="InterPro" id="IPR015943">
    <property type="entry name" value="WD40/YVTN_repeat-like_dom_sf"/>
</dbReference>
<evidence type="ECO:0000259" key="11">
    <source>
        <dbReference type="PROSITE" id="PS50110"/>
    </source>
</evidence>
<feature type="transmembrane region" description="Helical" evidence="8">
    <location>
        <begin position="771"/>
        <end position="793"/>
    </location>
</feature>
<dbReference type="InterPro" id="IPR011110">
    <property type="entry name" value="Reg_prop"/>
</dbReference>
<dbReference type="InterPro" id="IPR009057">
    <property type="entry name" value="Homeodomain-like_sf"/>
</dbReference>
<dbReference type="PROSITE" id="PS50109">
    <property type="entry name" value="HIS_KIN"/>
    <property type="match status" value="1"/>
</dbReference>
<dbReference type="InterPro" id="IPR001789">
    <property type="entry name" value="Sig_transdc_resp-reg_receiver"/>
</dbReference>
<dbReference type="SUPFAM" id="SSF52172">
    <property type="entry name" value="CheY-like"/>
    <property type="match status" value="1"/>
</dbReference>
<dbReference type="InterPro" id="IPR011006">
    <property type="entry name" value="CheY-like_superfamily"/>
</dbReference>
<evidence type="ECO:0000256" key="7">
    <source>
        <dbReference type="PROSITE-ProRule" id="PRU00169"/>
    </source>
</evidence>
<dbReference type="Gene3D" id="2.60.40.10">
    <property type="entry name" value="Immunoglobulins"/>
    <property type="match status" value="1"/>
</dbReference>
<feature type="domain" description="HTH araC/xylS-type" evidence="9">
    <location>
        <begin position="1237"/>
        <end position="1335"/>
    </location>
</feature>
<dbReference type="InterPro" id="IPR011123">
    <property type="entry name" value="Y_Y_Y"/>
</dbReference>
<keyword evidence="3 7" id="KW-0597">Phosphoprotein</keyword>
<sequence>MRHVWWLWLVLSYTSLAKSPIRFHSARLLDTRSGLPQGFIPSLIQDHRGFIWLATKDGLCRYDGHTFTVYRHIPGDSTSLPFNNVRMVVQDARHRLWVKSESHQLAVMEYETGRFRPVTIPRLQQIQDTKAESNCLYPDADGGMWLDVRPHGFGYISPDQKHLTLHSLSPEPDQGVNAFWQDTDRTVWAATDGGLFRRKPGETRFGRLALPGDSRQTVFSLARRPDGRLVLGMKNRVLVLSKQNRPEWDISLPASPSASLPSSIKVNHFGTDNIGRVSAITNDHQGYSYIYNDRQLYRFRNPQTLEEVDWEPQGIAQAGKGYFQLMASMLIDRSEGLWIGTIGYGLVYINLREPLFQSKPYTINFHTDLLTKYYNLKPAEIPERLQIAYSYNIRYVPQPDNSLWISSRGSIYHYRPNTRTFELLEPADDPTTRHAHGGFGTLTLTTDRQGVLWGFKDSYLFSCRPTTRQWQFIRVSPPPSEWLDMVVDDQTCWVSTAGSGLWAYDRRTGRTRWYRQSASPTSLPSDNLLSLVQDPKQPDLLWIATAGAGMCQFNKRTGACTRYSTQTGLPNDVVYCIIPDEAGLLWLSTNTGICRFDPVTRQVIPFYAEDGLQGNEFNRFHGLRMPNGTIYMGGVDGSTWFSPRSIQQLDNYQPAVSLTELWVNNQLVEPKSTGSLLRQTVNETERITLPYNQNFINLGFAAMQYNNPSAIRYRYQLENYTDDWVPAGESRTAVFTGLPPGEYAFRVNATNTLGVWSPHVKTLRITIRPPWWATWWAYLGYALLAVGALYGFIRYRLQQTRLQQEALFQRREAEQLRAVDELKTRFFSNITHEFRTPLSLILAPAETLEQEADIPVPARRKLAGTIHRNADQLLRLINQLLDLAKLEAKAMTVSLSRGNLGTFLSSLAEPFQPKAKQKSIRLQVDITPTPEESWFDQEKLERIVYNLLSNALKFTPANGEVYLTAHQTSGQLALTVRDTGVGIGPEQLPYIFDRFYQGDTSVRRLYQGTGIGLALVKELVDLLNGEVQVSSEPGKGTSFVVRIPILTHAPEGLPTLPESVVLPPLQPESIVALSGKDRANAPDPATLAKGPMILLAEDNTELGDFMESLLRQADYRVWRADNGEDALEIARTNIPDLIVSDVMMPRMDGFELCEHLKQDECTNHIGVLLLTARSAPDSRLTGLRQGADDYITKPFRAEELLLRIQNRLTYQQRLREHLRQTLTADVVPNQLADPFLQRVYNILGRHLDNSTFGVDQLAEELGVGRTSLYRKLKGVSDLSPNELIRNYRLQRAVELLKAGQGISETAYAVGFESPQYFATCFKDLYDCTPSAYVAKWSEKSVE</sequence>
<dbReference type="Pfam" id="PF07495">
    <property type="entry name" value="Y_Y_Y"/>
    <property type="match status" value="1"/>
</dbReference>
<dbReference type="SUPFAM" id="SSF47384">
    <property type="entry name" value="Homodimeric domain of signal transducing histidine kinase"/>
    <property type="match status" value="1"/>
</dbReference>
<dbReference type="Gene3D" id="1.10.287.130">
    <property type="match status" value="1"/>
</dbReference>
<dbReference type="SUPFAM" id="SSF63829">
    <property type="entry name" value="Calcium-dependent phosphotriesterase"/>
    <property type="match status" value="2"/>
</dbReference>
<dbReference type="Gene3D" id="3.30.565.10">
    <property type="entry name" value="Histidine kinase-like ATPase, C-terminal domain"/>
    <property type="match status" value="1"/>
</dbReference>
<evidence type="ECO:0000313" key="12">
    <source>
        <dbReference type="EMBL" id="GAA4453539.1"/>
    </source>
</evidence>
<dbReference type="CDD" id="cd17574">
    <property type="entry name" value="REC_OmpR"/>
    <property type="match status" value="1"/>
</dbReference>
<evidence type="ECO:0000256" key="4">
    <source>
        <dbReference type="ARBA" id="ARBA00023015"/>
    </source>
</evidence>
<dbReference type="SMART" id="SM00387">
    <property type="entry name" value="HATPase_c"/>
    <property type="match status" value="1"/>
</dbReference>
<keyword evidence="8" id="KW-1133">Transmembrane helix</keyword>
<dbReference type="Gene3D" id="2.130.10.10">
    <property type="entry name" value="YVTN repeat-like/Quinoprotein amine dehydrogenase"/>
    <property type="match status" value="2"/>
</dbReference>
<protein>
    <recommendedName>
        <fullName evidence="2">histidine kinase</fullName>
        <ecNumber evidence="2">2.7.13.3</ecNumber>
    </recommendedName>
</protein>
<dbReference type="InterPro" id="IPR003594">
    <property type="entry name" value="HATPase_dom"/>
</dbReference>
<dbReference type="SMART" id="SM00342">
    <property type="entry name" value="HTH_ARAC"/>
    <property type="match status" value="1"/>
</dbReference>
<dbReference type="Gene3D" id="1.10.10.60">
    <property type="entry name" value="Homeodomain-like"/>
    <property type="match status" value="1"/>
</dbReference>
<dbReference type="EMBL" id="BAABHD010000022">
    <property type="protein sequence ID" value="GAA4453539.1"/>
    <property type="molecule type" value="Genomic_DNA"/>
</dbReference>
<dbReference type="RefSeq" id="WP_345242827.1">
    <property type="nucleotide sequence ID" value="NZ_BAABHD010000022.1"/>
</dbReference>